<sequence length="186" mass="20911">MAKQFPHLQPEHREFIQRQRLFFTASAASTGRVNVSPKGLDALRVLGEREVVYLDRTGSGNETAAHLRADGRLTLMFCAFEGPPYILRLYGRGRVLRHGGPEYTRLLADVFGNEEPPGARQMVWLDIDLVQKSCGYGVPLFEYEGERPTLTKWAEAKGPEGLDTYRREKNARSIDGLPTGLFDDEA</sequence>
<keyword evidence="3" id="KW-1185">Reference proteome</keyword>
<dbReference type="EMBL" id="JABBJJ010000002">
    <property type="protein sequence ID" value="NMO13434.1"/>
    <property type="molecule type" value="Genomic_DNA"/>
</dbReference>
<reference evidence="2 3" key="1">
    <citation type="submission" date="2020-04" db="EMBL/GenBank/DDBJ databases">
        <title>Draft genome of Pyxidicoccus fallax type strain.</title>
        <authorList>
            <person name="Whitworth D.E."/>
        </authorList>
    </citation>
    <scope>NUCLEOTIDE SEQUENCE [LARGE SCALE GENOMIC DNA]</scope>
    <source>
        <strain evidence="2 3">DSM 14698</strain>
    </source>
</reference>
<evidence type="ECO:0000313" key="2">
    <source>
        <dbReference type="EMBL" id="NMO13434.1"/>
    </source>
</evidence>
<dbReference type="Pfam" id="PF01243">
    <property type="entry name" value="PNPOx_N"/>
    <property type="match status" value="1"/>
</dbReference>
<dbReference type="SUPFAM" id="SSF50475">
    <property type="entry name" value="FMN-binding split barrel"/>
    <property type="match status" value="1"/>
</dbReference>
<dbReference type="AlphaFoldDB" id="A0A848L403"/>
<comment type="caution">
    <text evidence="2">The sequence shown here is derived from an EMBL/GenBank/DDBJ whole genome shotgun (WGS) entry which is preliminary data.</text>
</comment>
<feature type="domain" description="Pyridoxamine 5'-phosphate oxidase N-terminal" evidence="1">
    <location>
        <begin position="8"/>
        <end position="132"/>
    </location>
</feature>
<name>A0A848L403_9BACT</name>
<proteinExistence type="predicted"/>
<dbReference type="InterPro" id="IPR012349">
    <property type="entry name" value="Split_barrel_FMN-bd"/>
</dbReference>
<evidence type="ECO:0000259" key="1">
    <source>
        <dbReference type="Pfam" id="PF01243"/>
    </source>
</evidence>
<dbReference type="InterPro" id="IPR011576">
    <property type="entry name" value="Pyridox_Oxase_N"/>
</dbReference>
<dbReference type="Proteomes" id="UP000518300">
    <property type="component" value="Unassembled WGS sequence"/>
</dbReference>
<dbReference type="PANTHER" id="PTHR39336:SF1">
    <property type="entry name" value="PYRIDOXAMINE PHOSPHATE OXIDASE FAMILY PROTEIN (AFU_ORTHOLOGUE AFUA_6G11440)"/>
    <property type="match status" value="1"/>
</dbReference>
<evidence type="ECO:0000313" key="3">
    <source>
        <dbReference type="Proteomes" id="UP000518300"/>
    </source>
</evidence>
<dbReference type="RefSeq" id="WP_169342711.1">
    <property type="nucleotide sequence ID" value="NZ_JABBJJ010000002.1"/>
</dbReference>
<dbReference type="Gene3D" id="2.30.110.10">
    <property type="entry name" value="Electron Transport, Fmn-binding Protein, Chain A"/>
    <property type="match status" value="1"/>
</dbReference>
<protein>
    <submittedName>
        <fullName evidence="2">Pyridoxamine 5'-phosphate oxidase family protein</fullName>
    </submittedName>
</protein>
<organism evidence="2 3">
    <name type="scientific">Pyxidicoccus fallax</name>
    <dbReference type="NCBI Taxonomy" id="394095"/>
    <lineage>
        <taxon>Bacteria</taxon>
        <taxon>Pseudomonadati</taxon>
        <taxon>Myxococcota</taxon>
        <taxon>Myxococcia</taxon>
        <taxon>Myxococcales</taxon>
        <taxon>Cystobacterineae</taxon>
        <taxon>Myxococcaceae</taxon>
        <taxon>Pyxidicoccus</taxon>
    </lineage>
</organism>
<gene>
    <name evidence="2" type="ORF">HG543_00935</name>
</gene>
<dbReference type="PANTHER" id="PTHR39336">
    <property type="entry name" value="PYRIDOXAMINE PHOSPHATE OXIDASE FAMILY PROTEIN (AFU_ORTHOLOGUE AFUA_6G11440)"/>
    <property type="match status" value="1"/>
</dbReference>
<accession>A0A848L403</accession>